<proteinExistence type="predicted"/>
<dbReference type="Proteomes" id="UP000807353">
    <property type="component" value="Unassembled WGS sequence"/>
</dbReference>
<evidence type="ECO:0000256" key="1">
    <source>
        <dbReference type="SAM" id="SignalP"/>
    </source>
</evidence>
<organism evidence="2 3">
    <name type="scientific">Collybia nuda</name>
    <dbReference type="NCBI Taxonomy" id="64659"/>
    <lineage>
        <taxon>Eukaryota</taxon>
        <taxon>Fungi</taxon>
        <taxon>Dikarya</taxon>
        <taxon>Basidiomycota</taxon>
        <taxon>Agaricomycotina</taxon>
        <taxon>Agaricomycetes</taxon>
        <taxon>Agaricomycetidae</taxon>
        <taxon>Agaricales</taxon>
        <taxon>Tricholomatineae</taxon>
        <taxon>Clitocybaceae</taxon>
        <taxon>Collybia</taxon>
    </lineage>
</organism>
<keyword evidence="3" id="KW-1185">Reference proteome</keyword>
<feature type="signal peptide" evidence="1">
    <location>
        <begin position="1"/>
        <end position="20"/>
    </location>
</feature>
<name>A0A9P6CH90_9AGAR</name>
<protein>
    <submittedName>
        <fullName evidence="2">Uncharacterized protein</fullName>
    </submittedName>
</protein>
<evidence type="ECO:0000313" key="2">
    <source>
        <dbReference type="EMBL" id="KAF9460658.1"/>
    </source>
</evidence>
<keyword evidence="1" id="KW-0732">Signal</keyword>
<dbReference type="OrthoDB" id="3018247at2759"/>
<evidence type="ECO:0000313" key="3">
    <source>
        <dbReference type="Proteomes" id="UP000807353"/>
    </source>
</evidence>
<reference evidence="2" key="1">
    <citation type="submission" date="2020-11" db="EMBL/GenBank/DDBJ databases">
        <authorList>
            <consortium name="DOE Joint Genome Institute"/>
            <person name="Ahrendt S."/>
            <person name="Riley R."/>
            <person name="Andreopoulos W."/>
            <person name="Labutti K."/>
            <person name="Pangilinan J."/>
            <person name="Ruiz-Duenas F.J."/>
            <person name="Barrasa J.M."/>
            <person name="Sanchez-Garcia M."/>
            <person name="Camarero S."/>
            <person name="Miyauchi S."/>
            <person name="Serrano A."/>
            <person name="Linde D."/>
            <person name="Babiker R."/>
            <person name="Drula E."/>
            <person name="Ayuso-Fernandez I."/>
            <person name="Pacheco R."/>
            <person name="Padilla G."/>
            <person name="Ferreira P."/>
            <person name="Barriuso J."/>
            <person name="Kellner H."/>
            <person name="Castanera R."/>
            <person name="Alfaro M."/>
            <person name="Ramirez L."/>
            <person name="Pisabarro A.G."/>
            <person name="Kuo A."/>
            <person name="Tritt A."/>
            <person name="Lipzen A."/>
            <person name="He G."/>
            <person name="Yan M."/>
            <person name="Ng V."/>
            <person name="Cullen D."/>
            <person name="Martin F."/>
            <person name="Rosso M.-N."/>
            <person name="Henrissat B."/>
            <person name="Hibbett D."/>
            <person name="Martinez A.T."/>
            <person name="Grigoriev I.V."/>
        </authorList>
    </citation>
    <scope>NUCLEOTIDE SEQUENCE</scope>
    <source>
        <strain evidence="2">CBS 247.69</strain>
    </source>
</reference>
<dbReference type="EMBL" id="MU150295">
    <property type="protein sequence ID" value="KAF9460658.1"/>
    <property type="molecule type" value="Genomic_DNA"/>
</dbReference>
<comment type="caution">
    <text evidence="2">The sequence shown here is derived from an EMBL/GenBank/DDBJ whole genome shotgun (WGS) entry which is preliminary data.</text>
</comment>
<dbReference type="AlphaFoldDB" id="A0A9P6CH90"/>
<accession>A0A9P6CH90</accession>
<gene>
    <name evidence="2" type="ORF">BDZ94DRAFT_1265572</name>
</gene>
<sequence length="126" mass="13199">MLSNISKALVALAAVATVAALPAGHPDAATCKFVLHPEVPVNADTTNLLLEFNAAIVDALIVQSPINQTWSGNSTWIEKGDNFDVKQTIAAIGLTRAQSATIMNGWVGTTLPSVVTSWFVKSAHCA</sequence>
<feature type="chain" id="PRO_5040443912" evidence="1">
    <location>
        <begin position="21"/>
        <end position="126"/>
    </location>
</feature>